<dbReference type="InterPro" id="IPR011051">
    <property type="entry name" value="RmlC_Cupin_sf"/>
</dbReference>
<dbReference type="EC" id="5.1.3.13" evidence="3 7"/>
<evidence type="ECO:0000256" key="6">
    <source>
        <dbReference type="PIRSR" id="PIRSR600888-3"/>
    </source>
</evidence>
<feature type="site" description="Participates in a stacking interaction with the thymidine ring of dTDP-4-oxo-6-deoxyglucose" evidence="6">
    <location>
        <position position="138"/>
    </location>
</feature>
<evidence type="ECO:0000313" key="9">
    <source>
        <dbReference type="Proteomes" id="UP000198324"/>
    </source>
</evidence>
<sequence>MRLIETGIAGLHLLEPKVFRDERGFFLESYSAAAFEAIGVRTRFVQDNHAYSAGAGVLRGLHFQLPPFDQAKLVWVTRGRVLDVVVDLRRGSPTYARHFAVELSGENMLRLFVPRGFAHGYLTLSPEVEFLYKVDAAYAPQADSGIIWNDPDLAVAWPVAAPVLSAKDRALPAFKAFTSPFVFDPAAPEGSPRG</sequence>
<dbReference type="AlphaFoldDB" id="A0A238Z3P2"/>
<dbReference type="InterPro" id="IPR014710">
    <property type="entry name" value="RmlC-like_jellyroll"/>
</dbReference>
<comment type="subunit">
    <text evidence="7">Homodimer.</text>
</comment>
<dbReference type="CDD" id="cd00438">
    <property type="entry name" value="cupin_RmlC"/>
    <property type="match status" value="1"/>
</dbReference>
<reference evidence="8 9" key="1">
    <citation type="submission" date="2017-06" db="EMBL/GenBank/DDBJ databases">
        <authorList>
            <person name="Kim H.J."/>
            <person name="Triplett B.A."/>
        </authorList>
    </citation>
    <scope>NUCLEOTIDE SEQUENCE [LARGE SCALE GENOMIC DNA]</scope>
    <source>
        <strain evidence="8 9">DSM 13116</strain>
    </source>
</reference>
<evidence type="ECO:0000256" key="3">
    <source>
        <dbReference type="ARBA" id="ARBA00012098"/>
    </source>
</evidence>
<dbReference type="InterPro" id="IPR000888">
    <property type="entry name" value="RmlC-like"/>
</dbReference>
<dbReference type="EMBL" id="FZOC01000002">
    <property type="protein sequence ID" value="SNR77474.1"/>
    <property type="molecule type" value="Genomic_DNA"/>
</dbReference>
<organism evidence="8 9">
    <name type="scientific">Humidesulfovibrio mexicanus</name>
    <dbReference type="NCBI Taxonomy" id="147047"/>
    <lineage>
        <taxon>Bacteria</taxon>
        <taxon>Pseudomonadati</taxon>
        <taxon>Thermodesulfobacteriota</taxon>
        <taxon>Desulfovibrionia</taxon>
        <taxon>Desulfovibrionales</taxon>
        <taxon>Desulfovibrionaceae</taxon>
        <taxon>Humidesulfovibrio</taxon>
    </lineage>
</organism>
<dbReference type="PANTHER" id="PTHR21047:SF2">
    <property type="entry name" value="THYMIDINE DIPHOSPHO-4-KETO-RHAMNOSE 3,5-EPIMERASE"/>
    <property type="match status" value="1"/>
</dbReference>
<gene>
    <name evidence="8" type="ORF">SAMN04488503_1187</name>
</gene>
<dbReference type="PANTHER" id="PTHR21047">
    <property type="entry name" value="DTDP-6-DEOXY-D-GLUCOSE-3,5 EPIMERASE"/>
    <property type="match status" value="1"/>
</dbReference>
<name>A0A238Z3P2_9BACT</name>
<dbReference type="GO" id="GO:0019305">
    <property type="term" value="P:dTDP-rhamnose biosynthetic process"/>
    <property type="evidence" value="ECO:0007669"/>
    <property type="project" value="UniProtKB-UniRule"/>
</dbReference>
<comment type="pathway">
    <text evidence="7">Carbohydrate biosynthesis; dTDP-L-rhamnose biosynthesis.</text>
</comment>
<dbReference type="Gene3D" id="2.60.120.10">
    <property type="entry name" value="Jelly Rolls"/>
    <property type="match status" value="1"/>
</dbReference>
<evidence type="ECO:0000256" key="5">
    <source>
        <dbReference type="PIRSR" id="PIRSR600888-1"/>
    </source>
</evidence>
<dbReference type="NCBIfam" id="TIGR01221">
    <property type="entry name" value="rmlC"/>
    <property type="match status" value="1"/>
</dbReference>
<dbReference type="SUPFAM" id="SSF51182">
    <property type="entry name" value="RmlC-like cupins"/>
    <property type="match status" value="1"/>
</dbReference>
<feature type="active site" description="Proton donor" evidence="5">
    <location>
        <position position="132"/>
    </location>
</feature>
<comment type="similarity">
    <text evidence="7">Belongs to the dTDP-4-dehydrorhamnose 3,5-epimerase family.</text>
</comment>
<dbReference type="GO" id="GO:0000271">
    <property type="term" value="P:polysaccharide biosynthetic process"/>
    <property type="evidence" value="ECO:0007669"/>
    <property type="project" value="TreeGrafter"/>
</dbReference>
<evidence type="ECO:0000256" key="4">
    <source>
        <dbReference type="ARBA" id="ARBA00019595"/>
    </source>
</evidence>
<protein>
    <recommendedName>
        <fullName evidence="4 7">dTDP-4-dehydrorhamnose 3,5-epimerase</fullName>
        <ecNumber evidence="3 7">5.1.3.13</ecNumber>
    </recommendedName>
    <alternativeName>
        <fullName evidence="7">Thymidine diphospho-4-keto-rhamnose 3,5-epimerase</fullName>
    </alternativeName>
</protein>
<comment type="function">
    <text evidence="2 7">Catalyzes the epimerization of the C3' and C5'positions of dTDP-6-deoxy-D-xylo-4-hexulose, forming dTDP-6-deoxy-L-lyxo-4-hexulose.</text>
</comment>
<comment type="catalytic activity">
    <reaction evidence="1 7">
        <text>dTDP-4-dehydro-6-deoxy-alpha-D-glucose = dTDP-4-dehydro-beta-L-rhamnose</text>
        <dbReference type="Rhea" id="RHEA:16969"/>
        <dbReference type="ChEBI" id="CHEBI:57649"/>
        <dbReference type="ChEBI" id="CHEBI:62830"/>
        <dbReference type="EC" id="5.1.3.13"/>
    </reaction>
</comment>
<keyword evidence="9" id="KW-1185">Reference proteome</keyword>
<feature type="active site" description="Proton acceptor" evidence="5">
    <location>
        <position position="62"/>
    </location>
</feature>
<dbReference type="Proteomes" id="UP000198324">
    <property type="component" value="Unassembled WGS sequence"/>
</dbReference>
<dbReference type="OrthoDB" id="9800680at2"/>
<dbReference type="GO" id="GO:0008830">
    <property type="term" value="F:dTDP-4-dehydrorhamnose 3,5-epimerase activity"/>
    <property type="evidence" value="ECO:0007669"/>
    <property type="project" value="UniProtKB-UniRule"/>
</dbReference>
<proteinExistence type="inferred from homology"/>
<evidence type="ECO:0000256" key="2">
    <source>
        <dbReference type="ARBA" id="ARBA00001997"/>
    </source>
</evidence>
<dbReference type="UniPathway" id="UPA00124"/>
<dbReference type="Pfam" id="PF00908">
    <property type="entry name" value="dTDP_sugar_isom"/>
    <property type="match status" value="1"/>
</dbReference>
<dbReference type="GO" id="GO:0005829">
    <property type="term" value="C:cytosol"/>
    <property type="evidence" value="ECO:0007669"/>
    <property type="project" value="TreeGrafter"/>
</dbReference>
<evidence type="ECO:0000256" key="1">
    <source>
        <dbReference type="ARBA" id="ARBA00001298"/>
    </source>
</evidence>
<dbReference type="RefSeq" id="WP_089272701.1">
    <property type="nucleotide sequence ID" value="NZ_FZOC01000002.1"/>
</dbReference>
<keyword evidence="7" id="KW-0413">Isomerase</keyword>
<evidence type="ECO:0000313" key="8">
    <source>
        <dbReference type="EMBL" id="SNR77474.1"/>
    </source>
</evidence>
<accession>A0A238Z3P2</accession>
<evidence type="ECO:0000256" key="7">
    <source>
        <dbReference type="RuleBase" id="RU364069"/>
    </source>
</evidence>